<dbReference type="EMBL" id="MKQR01000007">
    <property type="protein sequence ID" value="OLR94648.1"/>
    <property type="molecule type" value="Genomic_DNA"/>
</dbReference>
<feature type="transmembrane region" description="Helical" evidence="8">
    <location>
        <begin position="302"/>
        <end position="320"/>
    </location>
</feature>
<keyword evidence="4 8" id="KW-0812">Transmembrane</keyword>
<feature type="region of interest" description="Disordered" evidence="7">
    <location>
        <begin position="413"/>
        <end position="458"/>
    </location>
</feature>
<dbReference type="OrthoDB" id="6803299at2"/>
<dbReference type="AlphaFoldDB" id="A0A1Q9LRK9"/>
<evidence type="ECO:0000256" key="2">
    <source>
        <dbReference type="ARBA" id="ARBA00022448"/>
    </source>
</evidence>
<proteinExistence type="predicted"/>
<dbReference type="Gene3D" id="1.20.1250.20">
    <property type="entry name" value="MFS general substrate transporter like domains"/>
    <property type="match status" value="1"/>
</dbReference>
<evidence type="ECO:0000256" key="1">
    <source>
        <dbReference type="ARBA" id="ARBA00004651"/>
    </source>
</evidence>
<sequence>MTGDAAAGGVRGRARRAATGWLPESPGVRLLLVVSFIDAVGTGMFLTGSALFFTRGLGLSAGEVGFGLSLASLVGFACSVPVGKLSDRIGAQRALVALQVWRGLCFVAYPFADNYTLFLVVACLAGTGEWAAPPVVQSLVGSLTTETTRVRSMSALLMVRNVGATIGAAAAGLTIALADPSAYTALVLLDAASFLVSGAVLLRLRLRPAEHAHTAADDVDAVRRSRPSGRYLLLAGLNGLLYLHAVLLTVGLPLWVAGYTNAPGWVIGTIVVLNTVLAVALQLRLSRGVVGPAAAANRQLRAGLALAACCLLVMTTGATAPVLTVALVLAATTAMTIGEIYQGVGAWGLSFALSPPDRRGYFLSVYNLGQTGAMIIGPWLVTSAVLPSGALGWAAAAGAFALVGVAVVAAARTRPDPEPGGADDRTAAGGRGHDGQAVRGGGEAAGPVRARGREPGAG</sequence>
<accession>A0A1Q9LRK9</accession>
<evidence type="ECO:0000256" key="5">
    <source>
        <dbReference type="ARBA" id="ARBA00022989"/>
    </source>
</evidence>
<name>A0A1Q9LRK9_9PSEU</name>
<dbReference type="Proteomes" id="UP000186040">
    <property type="component" value="Unassembled WGS sequence"/>
</dbReference>
<feature type="transmembrane region" description="Helical" evidence="8">
    <location>
        <begin position="64"/>
        <end position="82"/>
    </location>
</feature>
<feature type="transmembrane region" description="Helical" evidence="8">
    <location>
        <begin position="30"/>
        <end position="52"/>
    </location>
</feature>
<dbReference type="PANTHER" id="PTHR23517">
    <property type="entry name" value="RESISTANCE PROTEIN MDTM, PUTATIVE-RELATED-RELATED"/>
    <property type="match status" value="1"/>
</dbReference>
<evidence type="ECO:0000256" key="8">
    <source>
        <dbReference type="SAM" id="Phobius"/>
    </source>
</evidence>
<dbReference type="GO" id="GO:0022857">
    <property type="term" value="F:transmembrane transporter activity"/>
    <property type="evidence" value="ECO:0007669"/>
    <property type="project" value="InterPro"/>
</dbReference>
<dbReference type="InterPro" id="IPR011701">
    <property type="entry name" value="MFS"/>
</dbReference>
<dbReference type="InterPro" id="IPR050171">
    <property type="entry name" value="MFS_Transporters"/>
</dbReference>
<evidence type="ECO:0000256" key="7">
    <source>
        <dbReference type="SAM" id="MobiDB-lite"/>
    </source>
</evidence>
<dbReference type="Pfam" id="PF07690">
    <property type="entry name" value="MFS_1"/>
    <property type="match status" value="1"/>
</dbReference>
<reference evidence="9 10" key="1">
    <citation type="submission" date="2016-10" db="EMBL/GenBank/DDBJ databases">
        <title>The Draft Genome Sequence of Actinokineospora bangkokensis 44EHWT reveals the biosynthetic pathway of antifungal compounds Thailandins with unusual extender unit butylmalonyl-CoA.</title>
        <authorList>
            <person name="Greule A."/>
            <person name="Intra B."/>
            <person name="Flemming S."/>
            <person name="Rommel M.G."/>
            <person name="Panbangred W."/>
            <person name="Bechthold A."/>
        </authorList>
    </citation>
    <scope>NUCLEOTIDE SEQUENCE [LARGE SCALE GENOMIC DNA]</scope>
    <source>
        <strain evidence="9 10">44EHW</strain>
    </source>
</reference>
<feature type="compositionally biased region" description="Basic and acidic residues" evidence="7">
    <location>
        <begin position="413"/>
        <end position="436"/>
    </location>
</feature>
<evidence type="ECO:0000256" key="4">
    <source>
        <dbReference type="ARBA" id="ARBA00022692"/>
    </source>
</evidence>
<feature type="transmembrane region" description="Helical" evidence="8">
    <location>
        <begin position="183"/>
        <end position="202"/>
    </location>
</feature>
<evidence type="ECO:0000313" key="9">
    <source>
        <dbReference type="EMBL" id="OLR94648.1"/>
    </source>
</evidence>
<dbReference type="PANTHER" id="PTHR23517:SF2">
    <property type="entry name" value="MULTIDRUG RESISTANCE PROTEIN MDTH"/>
    <property type="match status" value="1"/>
</dbReference>
<comment type="caution">
    <text evidence="9">The sequence shown here is derived from an EMBL/GenBank/DDBJ whole genome shotgun (WGS) entry which is preliminary data.</text>
</comment>
<comment type="subcellular location">
    <subcellularLocation>
        <location evidence="1">Cell membrane</location>
        <topology evidence="1">Multi-pass membrane protein</topology>
    </subcellularLocation>
</comment>
<organism evidence="9 10">
    <name type="scientific">Actinokineospora bangkokensis</name>
    <dbReference type="NCBI Taxonomy" id="1193682"/>
    <lineage>
        <taxon>Bacteria</taxon>
        <taxon>Bacillati</taxon>
        <taxon>Actinomycetota</taxon>
        <taxon>Actinomycetes</taxon>
        <taxon>Pseudonocardiales</taxon>
        <taxon>Pseudonocardiaceae</taxon>
        <taxon>Actinokineospora</taxon>
    </lineage>
</organism>
<keyword evidence="5 8" id="KW-1133">Transmembrane helix</keyword>
<feature type="transmembrane region" description="Helical" evidence="8">
    <location>
        <begin position="326"/>
        <end position="349"/>
    </location>
</feature>
<keyword evidence="2" id="KW-0813">Transport</keyword>
<protein>
    <recommendedName>
        <fullName evidence="11">Major facilitator superfamily (MFS) profile domain-containing protein</fullName>
    </recommendedName>
</protein>
<feature type="transmembrane region" description="Helical" evidence="8">
    <location>
        <begin position="157"/>
        <end position="177"/>
    </location>
</feature>
<dbReference type="SUPFAM" id="SSF103473">
    <property type="entry name" value="MFS general substrate transporter"/>
    <property type="match status" value="1"/>
</dbReference>
<dbReference type="GO" id="GO:0005886">
    <property type="term" value="C:plasma membrane"/>
    <property type="evidence" value="ECO:0007669"/>
    <property type="project" value="UniProtKB-SubCell"/>
</dbReference>
<keyword evidence="10" id="KW-1185">Reference proteome</keyword>
<evidence type="ECO:0000256" key="3">
    <source>
        <dbReference type="ARBA" id="ARBA00022475"/>
    </source>
</evidence>
<evidence type="ECO:0008006" key="11">
    <source>
        <dbReference type="Google" id="ProtNLM"/>
    </source>
</evidence>
<evidence type="ECO:0000313" key="10">
    <source>
        <dbReference type="Proteomes" id="UP000186040"/>
    </source>
</evidence>
<dbReference type="RefSeq" id="WP_075974028.1">
    <property type="nucleotide sequence ID" value="NZ_MKQR01000007.1"/>
</dbReference>
<gene>
    <name evidence="9" type="ORF">BJP25_13070</name>
</gene>
<dbReference type="STRING" id="1193682.BJP25_13070"/>
<dbReference type="InterPro" id="IPR036259">
    <property type="entry name" value="MFS_trans_sf"/>
</dbReference>
<feature type="transmembrane region" description="Helical" evidence="8">
    <location>
        <begin position="361"/>
        <end position="381"/>
    </location>
</feature>
<feature type="transmembrane region" description="Helical" evidence="8">
    <location>
        <begin position="262"/>
        <end position="281"/>
    </location>
</feature>
<evidence type="ECO:0000256" key="6">
    <source>
        <dbReference type="ARBA" id="ARBA00023136"/>
    </source>
</evidence>
<feature type="transmembrane region" description="Helical" evidence="8">
    <location>
        <begin position="231"/>
        <end position="256"/>
    </location>
</feature>
<feature type="transmembrane region" description="Helical" evidence="8">
    <location>
        <begin position="393"/>
        <end position="411"/>
    </location>
</feature>
<keyword evidence="3" id="KW-1003">Cell membrane</keyword>
<keyword evidence="6 8" id="KW-0472">Membrane</keyword>